<accession>A0A6A5C2Z0</accession>
<feature type="region of interest" description="Disordered" evidence="1">
    <location>
        <begin position="22"/>
        <end position="66"/>
    </location>
</feature>
<evidence type="ECO:0000313" key="2">
    <source>
        <dbReference type="EMBL" id="KAF0983717.1"/>
    </source>
</evidence>
<dbReference type="GeneID" id="68114850"/>
<gene>
    <name evidence="2" type="ORF">FDP41_007632</name>
</gene>
<dbReference type="OMA" id="LVISRMY"/>
<dbReference type="OrthoDB" id="10371386at2759"/>
<keyword evidence="3" id="KW-1185">Reference proteome</keyword>
<dbReference type="RefSeq" id="XP_044568430.1">
    <property type="nucleotide sequence ID" value="XM_044711398.1"/>
</dbReference>
<dbReference type="Proteomes" id="UP000444721">
    <property type="component" value="Unassembled WGS sequence"/>
</dbReference>
<feature type="compositionally biased region" description="Basic and acidic residues" evidence="1">
    <location>
        <begin position="30"/>
        <end position="47"/>
    </location>
</feature>
<evidence type="ECO:0000313" key="3">
    <source>
        <dbReference type="Proteomes" id="UP000444721"/>
    </source>
</evidence>
<dbReference type="VEuPathDB" id="AmoebaDB:NF0015970"/>
<proteinExistence type="predicted"/>
<organism evidence="2 3">
    <name type="scientific">Naegleria fowleri</name>
    <name type="common">Brain eating amoeba</name>
    <dbReference type="NCBI Taxonomy" id="5763"/>
    <lineage>
        <taxon>Eukaryota</taxon>
        <taxon>Discoba</taxon>
        <taxon>Heterolobosea</taxon>
        <taxon>Tetramitia</taxon>
        <taxon>Eutetramitia</taxon>
        <taxon>Vahlkampfiidae</taxon>
        <taxon>Naegleria</taxon>
    </lineage>
</organism>
<evidence type="ECO:0000256" key="1">
    <source>
        <dbReference type="SAM" id="MobiDB-lite"/>
    </source>
</evidence>
<name>A0A6A5C2Z0_NAEFO</name>
<reference evidence="2 3" key="1">
    <citation type="journal article" date="2019" name="Sci. Rep.">
        <title>Nanopore sequencing improves the draft genome of the human pathogenic amoeba Naegleria fowleri.</title>
        <authorList>
            <person name="Liechti N."/>
            <person name="Schurch N."/>
            <person name="Bruggmann R."/>
            <person name="Wittwer M."/>
        </authorList>
    </citation>
    <scope>NUCLEOTIDE SEQUENCE [LARGE SCALE GENOMIC DNA]</scope>
    <source>
        <strain evidence="2 3">ATCC 30894</strain>
    </source>
</reference>
<comment type="caution">
    <text evidence="2">The sequence shown here is derived from an EMBL/GenBank/DDBJ whole genome shotgun (WGS) entry which is preliminary data.</text>
</comment>
<dbReference type="EMBL" id="VFQX01000004">
    <property type="protein sequence ID" value="KAF0983717.1"/>
    <property type="molecule type" value="Genomic_DNA"/>
</dbReference>
<feature type="compositionally biased region" description="Polar residues" evidence="1">
    <location>
        <begin position="48"/>
        <end position="61"/>
    </location>
</feature>
<dbReference type="VEuPathDB" id="AmoebaDB:FDP41_007632"/>
<protein>
    <submittedName>
        <fullName evidence="2">Uncharacterized protein</fullName>
    </submittedName>
</protein>
<dbReference type="AlphaFoldDB" id="A0A6A5C2Z0"/>
<sequence length="578" mass="66598">MIRKFSLQKAIANTCLHSHRRIVVSNKTRQSHDDRKGSRNYHHDQRKSNQNSGNNEKTNSRFFFSSSPNPKQMLRLGLYLVPAFALYQQLITPTQKDQKDILDELSSTMSELKQWEKRLMELEMNDRDDEASENMQPEQGMYGLIPDDEEGSHEPHYRFISAKERKYASIYDELRHIILVIHSKTKELNASIKSYGFVQDEKLLTQLMAIMRGVLLLNLNKSTILHSCPFPNALWQMSLNLESIHYTCLETLISVSENKDFHLNILKSSEKLSENSQISIGSDNNDLSFYDKAISEICSNGLLGPIFNSIMYEKSPAIQRKARYLLDVISNREISHEPLMHRLDTFKYLVDSMKPENELITALVISRMYSNPSLFKTLSLHQNLPFINMLQNMYSSGHDEKVKKLCAIGLMIAKGKKSETTYLKEEERSFTLENHLEYSKQLLMLSLFGLLFRSSYFIFNYRLLSNVPYYLLLSIAIGETLKIEKTLTEAKSNYGWLHVASTFAIATAVSQLQAGTLRMILLPYLSVYFLGGLSLDSGKLAHQRSPPIAFSTSSFLYLDDITVEHLTKKWNRIFSKER</sequence>
<dbReference type="VEuPathDB" id="AmoebaDB:NfTy_007030"/>